<dbReference type="PANTHER" id="PTHR30111">
    <property type="entry name" value="33 KDA CHAPERONIN"/>
    <property type="match status" value="1"/>
</dbReference>
<dbReference type="PIRSF" id="PIRSF005261">
    <property type="entry name" value="Heat_shock_Hsp33"/>
    <property type="match status" value="1"/>
</dbReference>
<keyword evidence="2" id="KW-0862">Zinc</keyword>
<dbReference type="Pfam" id="PF01430">
    <property type="entry name" value="HSP33"/>
    <property type="match status" value="1"/>
</dbReference>
<evidence type="ECO:0000256" key="2">
    <source>
        <dbReference type="ARBA" id="ARBA00022833"/>
    </source>
</evidence>
<dbReference type="AlphaFoldDB" id="A0A937W902"/>
<reference evidence="6" key="1">
    <citation type="submission" date="2019-03" db="EMBL/GenBank/DDBJ databases">
        <title>Lake Tanganyika Metagenome-Assembled Genomes (MAGs).</title>
        <authorList>
            <person name="Tran P."/>
        </authorList>
    </citation>
    <scope>NUCLEOTIDE SEQUENCE</scope>
    <source>
        <strain evidence="6">K_DeepCast_65m_m2_066</strain>
    </source>
</reference>
<protein>
    <submittedName>
        <fullName evidence="6">Hsp33 family molecular chaperone HslO</fullName>
    </submittedName>
</protein>
<dbReference type="InterPro" id="IPR016154">
    <property type="entry name" value="Heat_shock_Hsp33_C"/>
</dbReference>
<dbReference type="GO" id="GO:0005737">
    <property type="term" value="C:cytoplasm"/>
    <property type="evidence" value="ECO:0007669"/>
    <property type="project" value="InterPro"/>
</dbReference>
<name>A0A937W902_UNCTE</name>
<organism evidence="6 7">
    <name type="scientific">Tectimicrobiota bacterium</name>
    <dbReference type="NCBI Taxonomy" id="2528274"/>
    <lineage>
        <taxon>Bacteria</taxon>
        <taxon>Pseudomonadati</taxon>
        <taxon>Nitrospinota/Tectimicrobiota group</taxon>
        <taxon>Candidatus Tectimicrobiota</taxon>
    </lineage>
</organism>
<gene>
    <name evidence="6" type="ORF">FJZ47_25680</name>
</gene>
<evidence type="ECO:0000256" key="4">
    <source>
        <dbReference type="ARBA" id="ARBA00023186"/>
    </source>
</evidence>
<proteinExistence type="inferred from homology"/>
<dbReference type="Gene3D" id="3.90.1280.10">
    <property type="entry name" value="HSP33 redox switch-like"/>
    <property type="match status" value="1"/>
</dbReference>
<comment type="caution">
    <text evidence="6">The sequence shown here is derived from an EMBL/GenBank/DDBJ whole genome shotgun (WGS) entry which is preliminary data.</text>
</comment>
<dbReference type="HAMAP" id="MF_00117">
    <property type="entry name" value="HslO"/>
    <property type="match status" value="1"/>
</dbReference>
<keyword evidence="1" id="KW-0963">Cytoplasm</keyword>
<evidence type="ECO:0000256" key="3">
    <source>
        <dbReference type="ARBA" id="ARBA00023157"/>
    </source>
</evidence>
<keyword evidence="4" id="KW-0143">Chaperone</keyword>
<dbReference type="GO" id="GO:0044183">
    <property type="term" value="F:protein folding chaperone"/>
    <property type="evidence" value="ECO:0007669"/>
    <property type="project" value="TreeGrafter"/>
</dbReference>
<dbReference type="InterPro" id="IPR000397">
    <property type="entry name" value="Heat_shock_Hsp33"/>
</dbReference>
<keyword evidence="5" id="KW-0676">Redox-active center</keyword>
<dbReference type="GO" id="GO:0042026">
    <property type="term" value="P:protein refolding"/>
    <property type="evidence" value="ECO:0007669"/>
    <property type="project" value="TreeGrafter"/>
</dbReference>
<evidence type="ECO:0000313" key="6">
    <source>
        <dbReference type="EMBL" id="MBM3227171.1"/>
    </source>
</evidence>
<dbReference type="InterPro" id="IPR016153">
    <property type="entry name" value="Heat_shock_Hsp33_N"/>
</dbReference>
<keyword evidence="3" id="KW-1015">Disulfide bond</keyword>
<accession>A0A937W902</accession>
<dbReference type="EMBL" id="VGLS01001232">
    <property type="protein sequence ID" value="MBM3227171.1"/>
    <property type="molecule type" value="Genomic_DNA"/>
</dbReference>
<dbReference type="Proteomes" id="UP000712673">
    <property type="component" value="Unassembled WGS sequence"/>
</dbReference>
<evidence type="ECO:0000256" key="5">
    <source>
        <dbReference type="ARBA" id="ARBA00023284"/>
    </source>
</evidence>
<dbReference type="GO" id="GO:0051082">
    <property type="term" value="F:unfolded protein binding"/>
    <property type="evidence" value="ECO:0007669"/>
    <property type="project" value="InterPro"/>
</dbReference>
<dbReference type="NCBIfam" id="NF001033">
    <property type="entry name" value="PRK00114.1"/>
    <property type="match status" value="1"/>
</dbReference>
<evidence type="ECO:0000313" key="7">
    <source>
        <dbReference type="Proteomes" id="UP000712673"/>
    </source>
</evidence>
<evidence type="ECO:0000256" key="1">
    <source>
        <dbReference type="ARBA" id="ARBA00022490"/>
    </source>
</evidence>
<dbReference type="Gene3D" id="3.55.30.10">
    <property type="entry name" value="Hsp33 domain"/>
    <property type="match status" value="1"/>
</dbReference>
<dbReference type="CDD" id="cd00498">
    <property type="entry name" value="Hsp33"/>
    <property type="match status" value="1"/>
</dbReference>
<sequence length="334" mass="35954">SRTPCWVRSPEIWYVVRTARIFVKPQGQNPAGDAGRSTMSDAMISAVVAGEDIYGVAAVTTEMVEHAQRLHGACPTASAALGRLMTGGALMGCLSKEPTHRLVLQVTCKGPVQRIHVEANGAGQVRGYLGQPVVNLPSRNGKLDVGGAVGKGVLHVMRDTGLREPYSGAVPLISGEIAEDLASYFVQSEQIPSAVSLGVFVSANQTVTAAGGFLLQFLATLPEDLVTHIEQSLAVIPPVTTMVREGYTPEEMLQRALGGLPFAIVRNTLPMWACRCSRERMSQTFVALGAEELRQMVAEQRDIQARCTFCSVSYVFTPQEMVQLLEEALEAEIE</sequence>
<feature type="non-terminal residue" evidence="6">
    <location>
        <position position="1"/>
    </location>
</feature>
<dbReference type="SUPFAM" id="SSF118352">
    <property type="entry name" value="HSP33 redox switch-like"/>
    <property type="match status" value="1"/>
</dbReference>
<dbReference type="SUPFAM" id="SSF64397">
    <property type="entry name" value="Hsp33 domain"/>
    <property type="match status" value="1"/>
</dbReference>
<dbReference type="PANTHER" id="PTHR30111:SF1">
    <property type="entry name" value="33 KDA CHAPERONIN"/>
    <property type="match status" value="1"/>
</dbReference>